<gene>
    <name evidence="2" type="ORF">ADU70_1722</name>
    <name evidence="3" type="ORF">ADU72_0972</name>
</gene>
<dbReference type="EMBL" id="CP012288">
    <property type="protein sequence ID" value="AMV66913.1"/>
    <property type="molecule type" value="Genomic_DNA"/>
</dbReference>
<protein>
    <recommendedName>
        <fullName evidence="1">Uracil-DNA glycosylase-like domain-containing protein</fullName>
    </recommendedName>
</protein>
<sequence>MIKDEAYFTLKKEYAKYGSWALWNVSDVTKTIHTPDCSIDPVNLQLKDADYRHKNLTNNGIILGLNWSERGACSTDDWANFHDVTKNSRDFNIVKMILNTPFKGSYMTDIIKNHLETNGSDVAQASKRPENAEKLSKNAKLLQGELDLIRPNYLIVFGKAAEKVLKLMMDRDLLDIKAAKIVELDHYSAALSAEKISAAVEKLQKLPLN</sequence>
<dbReference type="InterPro" id="IPR005122">
    <property type="entry name" value="Uracil-DNA_glycosylase-like"/>
</dbReference>
<evidence type="ECO:0000259" key="1">
    <source>
        <dbReference type="Pfam" id="PF03167"/>
    </source>
</evidence>
<feature type="domain" description="Uracil-DNA glycosylase-like" evidence="1">
    <location>
        <begin position="104"/>
        <end position="194"/>
    </location>
</feature>
<proteinExistence type="predicted"/>
<dbReference type="KEGG" id="pdm:ADU72_0972"/>
<accession>A0A0R2H7B3</accession>
<evidence type="ECO:0000313" key="4">
    <source>
        <dbReference type="Proteomes" id="UP000076244"/>
    </source>
</evidence>
<dbReference type="EMBL" id="CP012275">
    <property type="protein sequence ID" value="AMV63192.1"/>
    <property type="molecule type" value="Genomic_DNA"/>
</dbReference>
<reference evidence="4 5" key="1">
    <citation type="journal article" date="2016" name="PLoS ONE">
        <title>The Identification of Novel Diagnostic Marker Genes for the Detection of Beer Spoiling Pediococcus damnosus Strains Using the BlAst Diagnostic Gene findEr.</title>
        <authorList>
            <person name="Behr J."/>
            <person name="Geissler A.J."/>
            <person name="Schmid J."/>
            <person name="Zehe A."/>
            <person name="Vogel R.F."/>
        </authorList>
    </citation>
    <scope>NUCLEOTIDE SEQUENCE [LARGE SCALE GENOMIC DNA]</scope>
    <source>
        <strain evidence="2 5">TMW 2.1533</strain>
        <strain evidence="3 4">TMW 2.1535</strain>
    </source>
</reference>
<organism evidence="2 5">
    <name type="scientific">Pediococcus damnosus</name>
    <dbReference type="NCBI Taxonomy" id="51663"/>
    <lineage>
        <taxon>Bacteria</taxon>
        <taxon>Bacillati</taxon>
        <taxon>Bacillota</taxon>
        <taxon>Bacilli</taxon>
        <taxon>Lactobacillales</taxon>
        <taxon>Lactobacillaceae</taxon>
        <taxon>Pediococcus</taxon>
    </lineage>
</organism>
<evidence type="ECO:0000313" key="2">
    <source>
        <dbReference type="EMBL" id="AMV63192.1"/>
    </source>
</evidence>
<dbReference type="AlphaFoldDB" id="A0A0R2H7B3"/>
<dbReference type="Proteomes" id="UP000076405">
    <property type="component" value="Chromosome"/>
</dbReference>
<evidence type="ECO:0000313" key="5">
    <source>
        <dbReference type="Proteomes" id="UP000076405"/>
    </source>
</evidence>
<dbReference type="Proteomes" id="UP000076244">
    <property type="component" value="Chromosome"/>
</dbReference>
<dbReference type="RefSeq" id="WP_046871760.1">
    <property type="nucleotide sequence ID" value="NZ_BAAAXI010000004.1"/>
</dbReference>
<dbReference type="GeneID" id="57276523"/>
<name>A0A0R2H7B3_9LACO</name>
<evidence type="ECO:0000313" key="3">
    <source>
        <dbReference type="EMBL" id="AMV66913.1"/>
    </source>
</evidence>
<keyword evidence="4" id="KW-1185">Reference proteome</keyword>
<dbReference type="Pfam" id="PF03167">
    <property type="entry name" value="UDG"/>
    <property type="match status" value="1"/>
</dbReference>
<dbReference type="OrthoDB" id="2295218at2"/>